<keyword evidence="2" id="KW-1185">Reference proteome</keyword>
<proteinExistence type="predicted"/>
<reference evidence="1 2" key="1">
    <citation type="submission" date="2019-01" db="EMBL/GenBank/DDBJ databases">
        <title>Draft genome sequences of three monokaryotic isolates of the white-rot basidiomycete fungus Dichomitus squalens.</title>
        <authorList>
            <consortium name="DOE Joint Genome Institute"/>
            <person name="Lopez S.C."/>
            <person name="Andreopoulos B."/>
            <person name="Pangilinan J."/>
            <person name="Lipzen A."/>
            <person name="Riley R."/>
            <person name="Ahrendt S."/>
            <person name="Ng V."/>
            <person name="Barry K."/>
            <person name="Daum C."/>
            <person name="Grigoriev I.V."/>
            <person name="Hilden K.S."/>
            <person name="Makela M.R."/>
            <person name="de Vries R.P."/>
        </authorList>
    </citation>
    <scope>NUCLEOTIDE SEQUENCE [LARGE SCALE GENOMIC DNA]</scope>
    <source>
        <strain evidence="1 2">CBS 464.89</strain>
    </source>
</reference>
<name>A0A4Q9PFL1_9APHY</name>
<dbReference type="EMBL" id="ML145209">
    <property type="protein sequence ID" value="TBU53628.1"/>
    <property type="molecule type" value="Genomic_DNA"/>
</dbReference>
<evidence type="ECO:0000313" key="1">
    <source>
        <dbReference type="EMBL" id="TBU53628.1"/>
    </source>
</evidence>
<evidence type="ECO:0000313" key="2">
    <source>
        <dbReference type="Proteomes" id="UP000292082"/>
    </source>
</evidence>
<protein>
    <submittedName>
        <fullName evidence="1">Uncharacterized protein</fullName>
    </submittedName>
</protein>
<gene>
    <name evidence="1" type="ORF">BD310DRAFT_937692</name>
</gene>
<dbReference type="Proteomes" id="UP000292082">
    <property type="component" value="Unassembled WGS sequence"/>
</dbReference>
<accession>A0A4Q9PFL1</accession>
<sequence>MATLHSVLVSAGSPGEAVDLGNRVQACDAPFHTRHHWATRHDLVFGCALVVSARELCISSRARVSRSAVV</sequence>
<dbReference type="AlphaFoldDB" id="A0A4Q9PFL1"/>
<organism evidence="1 2">
    <name type="scientific">Dichomitus squalens</name>
    <dbReference type="NCBI Taxonomy" id="114155"/>
    <lineage>
        <taxon>Eukaryota</taxon>
        <taxon>Fungi</taxon>
        <taxon>Dikarya</taxon>
        <taxon>Basidiomycota</taxon>
        <taxon>Agaricomycotina</taxon>
        <taxon>Agaricomycetes</taxon>
        <taxon>Polyporales</taxon>
        <taxon>Polyporaceae</taxon>
        <taxon>Dichomitus</taxon>
    </lineage>
</organism>